<evidence type="ECO:0000256" key="1">
    <source>
        <dbReference type="SAM" id="MobiDB-lite"/>
    </source>
</evidence>
<comment type="caution">
    <text evidence="2">The sequence shown here is derived from an EMBL/GenBank/DDBJ whole genome shotgun (WGS) entry which is preliminary data.</text>
</comment>
<reference evidence="2" key="1">
    <citation type="journal article" date="2022" name="Int. J. Mol. Sci.">
        <title>Draft Genome of Tanacetum Coccineum: Genomic Comparison of Closely Related Tanacetum-Family Plants.</title>
        <authorList>
            <person name="Yamashiro T."/>
            <person name="Shiraishi A."/>
            <person name="Nakayama K."/>
            <person name="Satake H."/>
        </authorList>
    </citation>
    <scope>NUCLEOTIDE SEQUENCE</scope>
</reference>
<evidence type="ECO:0000313" key="3">
    <source>
        <dbReference type="Proteomes" id="UP001151760"/>
    </source>
</evidence>
<gene>
    <name evidence="2" type="ORF">Tco_0978035</name>
</gene>
<feature type="region of interest" description="Disordered" evidence="1">
    <location>
        <begin position="1"/>
        <end position="21"/>
    </location>
</feature>
<evidence type="ECO:0000313" key="2">
    <source>
        <dbReference type="EMBL" id="GJT51878.1"/>
    </source>
</evidence>
<name>A0ABQ5EM95_9ASTR</name>
<reference evidence="2" key="2">
    <citation type="submission" date="2022-01" db="EMBL/GenBank/DDBJ databases">
        <authorList>
            <person name="Yamashiro T."/>
            <person name="Shiraishi A."/>
            <person name="Satake H."/>
            <person name="Nakayama K."/>
        </authorList>
    </citation>
    <scope>NUCLEOTIDE SEQUENCE</scope>
</reference>
<dbReference type="Proteomes" id="UP001151760">
    <property type="component" value="Unassembled WGS sequence"/>
</dbReference>
<proteinExistence type="predicted"/>
<organism evidence="2 3">
    <name type="scientific">Tanacetum coccineum</name>
    <dbReference type="NCBI Taxonomy" id="301880"/>
    <lineage>
        <taxon>Eukaryota</taxon>
        <taxon>Viridiplantae</taxon>
        <taxon>Streptophyta</taxon>
        <taxon>Embryophyta</taxon>
        <taxon>Tracheophyta</taxon>
        <taxon>Spermatophyta</taxon>
        <taxon>Magnoliopsida</taxon>
        <taxon>eudicotyledons</taxon>
        <taxon>Gunneridae</taxon>
        <taxon>Pentapetalae</taxon>
        <taxon>asterids</taxon>
        <taxon>campanulids</taxon>
        <taxon>Asterales</taxon>
        <taxon>Asteraceae</taxon>
        <taxon>Asteroideae</taxon>
        <taxon>Anthemideae</taxon>
        <taxon>Anthemidinae</taxon>
        <taxon>Tanacetum</taxon>
    </lineage>
</organism>
<protein>
    <submittedName>
        <fullName evidence="2">Uncharacterized protein</fullName>
    </submittedName>
</protein>
<keyword evidence="3" id="KW-1185">Reference proteome</keyword>
<sequence>MTALVRGGQIIEGKKDSGGGGAEATSVMYASIGASSSAGTKSSGCPECTLGHEPPTLMGQVTAESADMTQ</sequence>
<feature type="region of interest" description="Disordered" evidence="1">
    <location>
        <begin position="36"/>
        <end position="70"/>
    </location>
</feature>
<accession>A0ABQ5EM95</accession>
<dbReference type="EMBL" id="BQNB010016444">
    <property type="protein sequence ID" value="GJT51878.1"/>
    <property type="molecule type" value="Genomic_DNA"/>
</dbReference>